<dbReference type="STRING" id="990268.JCM19235_1935"/>
<protein>
    <submittedName>
        <fullName evidence="2">Uncharacterized protein</fullName>
    </submittedName>
</protein>
<reference evidence="2 3" key="1">
    <citation type="submission" date="2014-09" db="EMBL/GenBank/DDBJ databases">
        <title>Vibrio maritimus JCM 19235. (C45) whole genome shotgun sequence.</title>
        <authorList>
            <person name="Sawabe T."/>
            <person name="Meirelles P."/>
            <person name="Nakanishi M."/>
            <person name="Sayaka M."/>
            <person name="Hattori M."/>
            <person name="Ohkuma M."/>
        </authorList>
    </citation>
    <scope>NUCLEOTIDE SEQUENCE [LARGE SCALE GENOMIC DNA]</scope>
    <source>
        <strain evidence="3">JCM19235</strain>
    </source>
</reference>
<accession>A0A090SGD0</accession>
<feature type="region of interest" description="Disordered" evidence="1">
    <location>
        <begin position="71"/>
        <end position="97"/>
    </location>
</feature>
<evidence type="ECO:0000313" key="2">
    <source>
        <dbReference type="EMBL" id="GAL18512.1"/>
    </source>
</evidence>
<keyword evidence="3" id="KW-1185">Reference proteome</keyword>
<proteinExistence type="predicted"/>
<organism evidence="2 3">
    <name type="scientific">Vibrio maritimus</name>
    <dbReference type="NCBI Taxonomy" id="990268"/>
    <lineage>
        <taxon>Bacteria</taxon>
        <taxon>Pseudomonadati</taxon>
        <taxon>Pseudomonadota</taxon>
        <taxon>Gammaproteobacteria</taxon>
        <taxon>Vibrionales</taxon>
        <taxon>Vibrionaceae</taxon>
        <taxon>Vibrio</taxon>
    </lineage>
</organism>
<evidence type="ECO:0000256" key="1">
    <source>
        <dbReference type="SAM" id="MobiDB-lite"/>
    </source>
</evidence>
<sequence length="97" mass="11240">MRKTKKQDAKKAFLKIAKKRTEHPLVFANMLIADVKTRIDNQQLGFDKLHPATYLNGKRWEDEYVIDRQEADATPGDVSPSEEFRAHLRSQGKNPNF</sequence>
<name>A0A090SGD0_9VIBR</name>
<dbReference type="Proteomes" id="UP000029228">
    <property type="component" value="Unassembled WGS sequence"/>
</dbReference>
<dbReference type="AlphaFoldDB" id="A0A090SGD0"/>
<comment type="caution">
    <text evidence="2">The sequence shown here is derived from an EMBL/GenBank/DDBJ whole genome shotgun (WGS) entry which is preliminary data.</text>
</comment>
<evidence type="ECO:0000313" key="3">
    <source>
        <dbReference type="Proteomes" id="UP000029228"/>
    </source>
</evidence>
<dbReference type="EMBL" id="BBMR01000003">
    <property type="protein sequence ID" value="GAL18512.1"/>
    <property type="molecule type" value="Genomic_DNA"/>
</dbReference>
<gene>
    <name evidence="2" type="ORF">JCM19235_1935</name>
</gene>